<evidence type="ECO:0000256" key="4">
    <source>
        <dbReference type="ARBA" id="ARBA00022691"/>
    </source>
</evidence>
<dbReference type="InterPro" id="IPR023576">
    <property type="entry name" value="UbiE/COQ5_MeTrFase_CS"/>
</dbReference>
<gene>
    <name evidence="6" type="primary">ubiE</name>
    <name evidence="5" type="synonym">menG</name>
    <name evidence="6" type="ORF">SBA5_290107</name>
</gene>
<keyword evidence="3 5" id="KW-0808">Transferase</keyword>
<dbReference type="PANTHER" id="PTHR43591">
    <property type="entry name" value="METHYLTRANSFERASE"/>
    <property type="match status" value="1"/>
</dbReference>
<comment type="caution">
    <text evidence="5">Lacks conserved residue(s) required for the propagation of feature annotation.</text>
</comment>
<protein>
    <recommendedName>
        <fullName evidence="5">Demethylmenaquinone methyltransferase</fullName>
        <ecNumber evidence="5">2.1.1.163</ecNumber>
    </recommendedName>
</protein>
<sequence>MPATGAKPVGAQDEASAAEAVRRMFDSIAPRYDLLNHLLSANVDRLWWRRTARRFRPVLARPDAAILDICCGTGDLTMALLKLRPRGAQPILAGDFAPAMLRRGAQKFGSPAFRKSCKAPYTDAPYAVALEADALHLPLRAQSLDLIVTAFGFRNLTNYDAGLREFYRVLKPGGQLGILEFSEPGGLIGKAYAIYFRRVLPAIGRMVCGKDGPYNYLPSSVGDFPPPSELLAMMRTAGFVDCSWQPYTFGIAGLYTAARPPVV</sequence>
<dbReference type="AlphaFoldDB" id="A0A2N9LAT2"/>
<dbReference type="PROSITE" id="PS01183">
    <property type="entry name" value="UBIE_1"/>
    <property type="match status" value="1"/>
</dbReference>
<keyword evidence="2 5" id="KW-0489">Methyltransferase</keyword>
<dbReference type="InterPro" id="IPR004033">
    <property type="entry name" value="UbiE/COQ5_MeTrFase"/>
</dbReference>
<evidence type="ECO:0000256" key="1">
    <source>
        <dbReference type="ARBA" id="ARBA00022428"/>
    </source>
</evidence>
<comment type="function">
    <text evidence="5">Methyltransferase required for the conversion of demethylmenaquinol (DMKH2) to menaquinol (MKH2).</text>
</comment>
<keyword evidence="4 5" id="KW-0949">S-adenosyl-L-methionine</keyword>
<feature type="binding site" evidence="5">
    <location>
        <begin position="133"/>
        <end position="134"/>
    </location>
    <ligand>
        <name>S-adenosyl-L-methionine</name>
        <dbReference type="ChEBI" id="CHEBI:59789"/>
    </ligand>
</feature>
<evidence type="ECO:0000313" key="7">
    <source>
        <dbReference type="Proteomes" id="UP000239735"/>
    </source>
</evidence>
<dbReference type="HAMAP" id="MF_01813">
    <property type="entry name" value="MenG_UbiE_methyltr"/>
    <property type="match status" value="1"/>
</dbReference>
<dbReference type="Gene3D" id="3.40.50.150">
    <property type="entry name" value="Vaccinia Virus protein VP39"/>
    <property type="match status" value="1"/>
</dbReference>
<dbReference type="GO" id="GO:0032259">
    <property type="term" value="P:methylation"/>
    <property type="evidence" value="ECO:0007669"/>
    <property type="project" value="UniProtKB-KW"/>
</dbReference>
<evidence type="ECO:0000256" key="3">
    <source>
        <dbReference type="ARBA" id="ARBA00022679"/>
    </source>
</evidence>
<reference evidence="7" key="1">
    <citation type="submission" date="2018-02" db="EMBL/GenBank/DDBJ databases">
        <authorList>
            <person name="Hausmann B."/>
        </authorList>
    </citation>
    <scope>NUCLEOTIDE SEQUENCE [LARGE SCALE GENOMIC DNA]</scope>
    <source>
        <strain evidence="7">Peat soil MAG SbA5</strain>
    </source>
</reference>
<dbReference type="PROSITE" id="PS01184">
    <property type="entry name" value="UBIE_2"/>
    <property type="match status" value="1"/>
</dbReference>
<dbReference type="EMBL" id="OKRB01000085">
    <property type="protein sequence ID" value="SPE20253.1"/>
    <property type="molecule type" value="Genomic_DNA"/>
</dbReference>
<dbReference type="PANTHER" id="PTHR43591:SF24">
    <property type="entry name" value="2-METHOXY-6-POLYPRENYL-1,4-BENZOQUINOL METHYLASE, MITOCHONDRIAL"/>
    <property type="match status" value="1"/>
</dbReference>
<accession>A0A2N9LAT2</accession>
<dbReference type="EC" id="2.1.1.163" evidence="5"/>
<comment type="catalytic activity">
    <reaction evidence="5">
        <text>a 2-demethylmenaquinol + S-adenosyl-L-methionine = a menaquinol + S-adenosyl-L-homocysteine + H(+)</text>
        <dbReference type="Rhea" id="RHEA:42640"/>
        <dbReference type="Rhea" id="RHEA-COMP:9539"/>
        <dbReference type="Rhea" id="RHEA-COMP:9563"/>
        <dbReference type="ChEBI" id="CHEBI:15378"/>
        <dbReference type="ChEBI" id="CHEBI:18151"/>
        <dbReference type="ChEBI" id="CHEBI:55437"/>
        <dbReference type="ChEBI" id="CHEBI:57856"/>
        <dbReference type="ChEBI" id="CHEBI:59789"/>
        <dbReference type="EC" id="2.1.1.163"/>
    </reaction>
</comment>
<dbReference type="NCBIfam" id="TIGR01934">
    <property type="entry name" value="MenG_MenH_UbiE"/>
    <property type="match status" value="1"/>
</dbReference>
<dbReference type="GO" id="GO:0043770">
    <property type="term" value="F:demethylmenaquinone methyltransferase activity"/>
    <property type="evidence" value="ECO:0007669"/>
    <property type="project" value="UniProtKB-UniRule"/>
</dbReference>
<dbReference type="SUPFAM" id="SSF53335">
    <property type="entry name" value="S-adenosyl-L-methionine-dependent methyltransferases"/>
    <property type="match status" value="1"/>
</dbReference>
<comment type="pathway">
    <text evidence="5">Quinol/quinone metabolism; menaquinone biosynthesis; menaquinol from 1,4-dihydroxy-2-naphthoate: step 2/2.</text>
</comment>
<dbReference type="OrthoDB" id="9808140at2"/>
<name>A0A2N9LAT2_9BACT</name>
<feature type="binding site" evidence="5">
    <location>
        <position position="95"/>
    </location>
    <ligand>
        <name>S-adenosyl-L-methionine</name>
        <dbReference type="ChEBI" id="CHEBI:59789"/>
    </ligand>
</feature>
<comment type="similarity">
    <text evidence="5">Belongs to the class I-like SAM-binding methyltransferase superfamily. MenG/UbiE family.</text>
</comment>
<dbReference type="UniPathway" id="UPA00079">
    <property type="reaction ID" value="UER00169"/>
</dbReference>
<evidence type="ECO:0000313" key="6">
    <source>
        <dbReference type="EMBL" id="SPE20253.1"/>
    </source>
</evidence>
<dbReference type="Proteomes" id="UP000239735">
    <property type="component" value="Unassembled WGS sequence"/>
</dbReference>
<evidence type="ECO:0000256" key="5">
    <source>
        <dbReference type="HAMAP-Rule" id="MF_01813"/>
    </source>
</evidence>
<dbReference type="CDD" id="cd02440">
    <property type="entry name" value="AdoMet_MTases"/>
    <property type="match status" value="1"/>
</dbReference>
<dbReference type="GO" id="GO:0009234">
    <property type="term" value="P:menaquinone biosynthetic process"/>
    <property type="evidence" value="ECO:0007669"/>
    <property type="project" value="UniProtKB-UniRule"/>
</dbReference>
<proteinExistence type="inferred from homology"/>
<feature type="binding site" evidence="5">
    <location>
        <position position="73"/>
    </location>
    <ligand>
        <name>S-adenosyl-L-methionine</name>
        <dbReference type="ChEBI" id="CHEBI:59789"/>
    </ligand>
</feature>
<evidence type="ECO:0000256" key="2">
    <source>
        <dbReference type="ARBA" id="ARBA00022603"/>
    </source>
</evidence>
<dbReference type="Pfam" id="PF01209">
    <property type="entry name" value="Ubie_methyltran"/>
    <property type="match status" value="1"/>
</dbReference>
<organism evidence="6 7">
    <name type="scientific">Candidatus Sulfuritelmatomonas gaucii</name>
    <dbReference type="NCBI Taxonomy" id="2043161"/>
    <lineage>
        <taxon>Bacteria</taxon>
        <taxon>Pseudomonadati</taxon>
        <taxon>Acidobacteriota</taxon>
        <taxon>Terriglobia</taxon>
        <taxon>Terriglobales</taxon>
        <taxon>Acidobacteriaceae</taxon>
        <taxon>Candidatus Sulfuritelmatomonas</taxon>
    </lineage>
</organism>
<dbReference type="PROSITE" id="PS51608">
    <property type="entry name" value="SAM_MT_UBIE"/>
    <property type="match status" value="1"/>
</dbReference>
<keyword evidence="1 5" id="KW-0474">Menaquinone biosynthesis</keyword>
<dbReference type="InterPro" id="IPR029063">
    <property type="entry name" value="SAM-dependent_MTases_sf"/>
</dbReference>